<evidence type="ECO:0000256" key="1">
    <source>
        <dbReference type="ARBA" id="ARBA00009156"/>
    </source>
</evidence>
<dbReference type="SUPFAM" id="SSF53067">
    <property type="entry name" value="Actin-like ATPase domain"/>
    <property type="match status" value="2"/>
</dbReference>
<dbReference type="Proteomes" id="UP000034746">
    <property type="component" value="Unassembled WGS sequence"/>
</dbReference>
<dbReference type="GO" id="GO:0005524">
    <property type="term" value="F:ATP binding"/>
    <property type="evidence" value="ECO:0007669"/>
    <property type="project" value="UniProtKB-KW"/>
</dbReference>
<dbReference type="GO" id="GO:0004370">
    <property type="term" value="F:glycerol kinase activity"/>
    <property type="evidence" value="ECO:0007669"/>
    <property type="project" value="TreeGrafter"/>
</dbReference>
<dbReference type="EMBL" id="LCAU01000025">
    <property type="protein sequence ID" value="KKR96771.1"/>
    <property type="molecule type" value="Genomic_DNA"/>
</dbReference>
<dbReference type="Pfam" id="PF00370">
    <property type="entry name" value="FGGY_N"/>
    <property type="match status" value="1"/>
</dbReference>
<dbReference type="GO" id="GO:0006071">
    <property type="term" value="P:glycerol metabolic process"/>
    <property type="evidence" value="ECO:0007669"/>
    <property type="project" value="TreeGrafter"/>
</dbReference>
<keyword evidence="2" id="KW-0808">Transferase</keyword>
<dbReference type="InterPro" id="IPR043129">
    <property type="entry name" value="ATPase_NBD"/>
</dbReference>
<feature type="domain" description="Carbohydrate kinase FGGY N-terminal" evidence="6">
    <location>
        <begin position="14"/>
        <end position="239"/>
    </location>
</feature>
<evidence type="ECO:0000256" key="5">
    <source>
        <dbReference type="ARBA" id="ARBA00022840"/>
    </source>
</evidence>
<dbReference type="PIRSF" id="PIRSF000538">
    <property type="entry name" value="GlpK"/>
    <property type="match status" value="1"/>
</dbReference>
<organism evidence="8 9">
    <name type="scientific">Candidatus Uhrbacteria bacterium GW2011_GWF2_41_16</name>
    <dbReference type="NCBI Taxonomy" id="1618997"/>
    <lineage>
        <taxon>Bacteria</taxon>
        <taxon>Candidatus Uhriibacteriota</taxon>
    </lineage>
</organism>
<dbReference type="PANTHER" id="PTHR10196">
    <property type="entry name" value="SUGAR KINASE"/>
    <property type="match status" value="1"/>
</dbReference>
<evidence type="ECO:0000256" key="4">
    <source>
        <dbReference type="ARBA" id="ARBA00022777"/>
    </source>
</evidence>
<comment type="caution">
    <text evidence="8">The sequence shown here is derived from an EMBL/GenBank/DDBJ whole genome shotgun (WGS) entry which is preliminary data.</text>
</comment>
<evidence type="ECO:0000259" key="7">
    <source>
        <dbReference type="Pfam" id="PF02782"/>
    </source>
</evidence>
<dbReference type="Gene3D" id="3.30.420.40">
    <property type="match status" value="2"/>
</dbReference>
<dbReference type="InterPro" id="IPR000577">
    <property type="entry name" value="Carb_kinase_FGGY"/>
</dbReference>
<dbReference type="AlphaFoldDB" id="A0A0G0VAT7"/>
<comment type="similarity">
    <text evidence="1">Belongs to the FGGY kinase family.</text>
</comment>
<dbReference type="InterPro" id="IPR018485">
    <property type="entry name" value="FGGY_C"/>
</dbReference>
<dbReference type="InterPro" id="IPR018484">
    <property type="entry name" value="FGGY_N"/>
</dbReference>
<evidence type="ECO:0000256" key="2">
    <source>
        <dbReference type="ARBA" id="ARBA00022679"/>
    </source>
</evidence>
<evidence type="ECO:0000256" key="3">
    <source>
        <dbReference type="ARBA" id="ARBA00022741"/>
    </source>
</evidence>
<dbReference type="PATRIC" id="fig|1618997.3.peg.1157"/>
<evidence type="ECO:0000313" key="8">
    <source>
        <dbReference type="EMBL" id="KKR96771.1"/>
    </source>
</evidence>
<dbReference type="Pfam" id="PF02782">
    <property type="entry name" value="FGGY_C"/>
    <property type="match status" value="1"/>
</dbReference>
<keyword evidence="3" id="KW-0547">Nucleotide-binding</keyword>
<proteinExistence type="inferred from homology"/>
<evidence type="ECO:0000259" key="6">
    <source>
        <dbReference type="Pfam" id="PF00370"/>
    </source>
</evidence>
<dbReference type="CDD" id="cd07769">
    <property type="entry name" value="ASKHA_NBD_FGGY_GK"/>
    <property type="match status" value="1"/>
</dbReference>
<keyword evidence="4 8" id="KW-0418">Kinase</keyword>
<accession>A0A0G0VAT7</accession>
<sequence>MPKKLRKLKPMGQYILVLDQGISGSRAILVDSKGKIITSVECPLKPVFPKPGLVEYKPGDILKSQLNAIKTLFRKIGSKKKQISAIGITNQPSTIILWDKSTGKPVYNAIAYQDTRGADLCRERSVQRDMVRERTGLILSHCYTASKIKWLLDNIKPARKLLDKGNLVCGTVNTYLIWHLTRGAVFATDHTNAAHTLLFNIFTKSWDKELLELFSIPAEILPPILPTSHDYGEATIEGQTIPIHASIVEHQSSLIGNSCFEEGDVNINYGKDGFLLINTGRKIFILPGLLTTIAWSNNNNTTYMLEGSIHGVNHIFEWLRNNLGFISPKDNIDDICKRSGERVFILPALSGISSPYWNSNITTCIFGLKSTTTKNDIVRSAVESIAFLVKDNFNIIERDGRIQLKKIRASGEISSMPYLLQFQSDILNMPVYKTQDHDAFDLGAAFLAGLNSRIWQGLLPVERLVTAKKTFNPKLDEQDTRKLYERWRLTCLYSKEWSKNFT</sequence>
<gene>
    <name evidence="8" type="ORF">UU48_C0025G0008</name>
</gene>
<keyword evidence="5" id="KW-0067">ATP-binding</keyword>
<name>A0A0G0VAT7_9BACT</name>
<dbReference type="PANTHER" id="PTHR10196:SF69">
    <property type="entry name" value="GLYCEROL KINASE"/>
    <property type="match status" value="1"/>
</dbReference>
<feature type="domain" description="Carbohydrate kinase FGGY C-terminal" evidence="7">
    <location>
        <begin position="269"/>
        <end position="450"/>
    </location>
</feature>
<evidence type="ECO:0000313" key="9">
    <source>
        <dbReference type="Proteomes" id="UP000034746"/>
    </source>
</evidence>
<dbReference type="GO" id="GO:0005829">
    <property type="term" value="C:cytosol"/>
    <property type="evidence" value="ECO:0007669"/>
    <property type="project" value="TreeGrafter"/>
</dbReference>
<reference evidence="8 9" key="1">
    <citation type="journal article" date="2015" name="Nature">
        <title>rRNA introns, odd ribosomes, and small enigmatic genomes across a large radiation of phyla.</title>
        <authorList>
            <person name="Brown C.T."/>
            <person name="Hug L.A."/>
            <person name="Thomas B.C."/>
            <person name="Sharon I."/>
            <person name="Castelle C.J."/>
            <person name="Singh A."/>
            <person name="Wilkins M.J."/>
            <person name="Williams K.H."/>
            <person name="Banfield J.F."/>
        </authorList>
    </citation>
    <scope>NUCLEOTIDE SEQUENCE [LARGE SCALE GENOMIC DNA]</scope>
</reference>
<protein>
    <submittedName>
        <fullName evidence="8">Glycerol kinase 2</fullName>
    </submittedName>
</protein>